<dbReference type="InterPro" id="IPR003812">
    <property type="entry name" value="Fido"/>
</dbReference>
<dbReference type="NCBIfam" id="NF007672">
    <property type="entry name" value="PRK10347.1"/>
    <property type="match status" value="1"/>
</dbReference>
<evidence type="ECO:0000256" key="4">
    <source>
        <dbReference type="ARBA" id="ARBA00022840"/>
    </source>
</evidence>
<dbReference type="PANTHER" id="PTHR39560">
    <property type="entry name" value="PROTEIN ADENYLYLTRANSFERASE FIC-RELATED"/>
    <property type="match status" value="1"/>
</dbReference>
<dbReference type="InterPro" id="IPR036597">
    <property type="entry name" value="Fido-like_dom_sf"/>
</dbReference>
<evidence type="ECO:0000256" key="5">
    <source>
        <dbReference type="ARBA" id="ARBA00034531"/>
    </source>
</evidence>
<dbReference type="Pfam" id="PF02661">
    <property type="entry name" value="Fic"/>
    <property type="match status" value="1"/>
</dbReference>
<dbReference type="PANTHER" id="PTHR39560:SF1">
    <property type="entry name" value="PROTEIN ADENYLYLTRANSFERASE FIC-RELATED"/>
    <property type="match status" value="1"/>
</dbReference>
<dbReference type="GO" id="GO:0051302">
    <property type="term" value="P:regulation of cell division"/>
    <property type="evidence" value="ECO:0007669"/>
    <property type="project" value="TreeGrafter"/>
</dbReference>
<evidence type="ECO:0000313" key="10">
    <source>
        <dbReference type="Proteomes" id="UP000043316"/>
    </source>
</evidence>
<gene>
    <name evidence="9" type="primary">fic</name>
    <name evidence="9" type="ORF">ERS008476_01112</name>
</gene>
<comment type="catalytic activity">
    <reaction evidence="6">
        <text>L-threonyl-[protein] + ATP = 3-O-(5'-adenylyl)-L-threonyl-[protein] + diphosphate</text>
        <dbReference type="Rhea" id="RHEA:54292"/>
        <dbReference type="Rhea" id="RHEA-COMP:11060"/>
        <dbReference type="Rhea" id="RHEA-COMP:13847"/>
        <dbReference type="ChEBI" id="CHEBI:30013"/>
        <dbReference type="ChEBI" id="CHEBI:30616"/>
        <dbReference type="ChEBI" id="CHEBI:33019"/>
        <dbReference type="ChEBI" id="CHEBI:138113"/>
        <dbReference type="EC" id="2.7.7.108"/>
    </reaction>
</comment>
<keyword evidence="1 9" id="KW-0808">Transferase</keyword>
<evidence type="ECO:0000313" key="9">
    <source>
        <dbReference type="EMBL" id="CRY54199.1"/>
    </source>
</evidence>
<dbReference type="GO" id="GO:0005524">
    <property type="term" value="F:ATP binding"/>
    <property type="evidence" value="ECO:0007669"/>
    <property type="project" value="UniProtKB-KW"/>
</dbReference>
<evidence type="ECO:0000259" key="8">
    <source>
        <dbReference type="PROSITE" id="PS51459"/>
    </source>
</evidence>
<reference evidence="10" key="1">
    <citation type="submission" date="2015-03" db="EMBL/GenBank/DDBJ databases">
        <authorList>
            <consortium name="Pathogen Informatics"/>
        </authorList>
    </citation>
    <scope>NUCLEOTIDE SEQUENCE [LARGE SCALE GENOMIC DNA]</scope>
    <source>
        <strain evidence="10">R148</strain>
    </source>
</reference>
<dbReference type="RefSeq" id="WP_053009081.1">
    <property type="nucleotide sequence ID" value="NZ_CWJI01000001.1"/>
</dbReference>
<feature type="domain" description="Fido" evidence="8">
    <location>
        <begin position="55"/>
        <end position="192"/>
    </location>
</feature>
<dbReference type="PROSITE" id="PS51459">
    <property type="entry name" value="FIDO"/>
    <property type="match status" value="1"/>
</dbReference>
<sequence>MSSDKYGNGPDPYTYPSSQVLINKFGITDDDQFIEMEKDFSELAIMELEFSPPPYDLRYWCTLHQTLFGDIYVWAGELRTIDITKGTTRFCNINRIEPEANRLFNQLAQDNYLVGLPYDSLIVKLAEYYSDLNVIHPFREGNGRAQRLLFEHIVINCGYKISFAGINPDEWIQANIDGYNCRYQRMAVLFARSIS</sequence>
<evidence type="ECO:0000256" key="7">
    <source>
        <dbReference type="ARBA" id="ARBA00048696"/>
    </source>
</evidence>
<dbReference type="GO" id="GO:0070733">
    <property type="term" value="F:AMPylase activity"/>
    <property type="evidence" value="ECO:0007669"/>
    <property type="project" value="UniProtKB-EC"/>
</dbReference>
<comment type="catalytic activity">
    <reaction evidence="7">
        <text>L-tyrosyl-[protein] + ATP = O-(5'-adenylyl)-L-tyrosyl-[protein] + diphosphate</text>
        <dbReference type="Rhea" id="RHEA:54288"/>
        <dbReference type="Rhea" id="RHEA-COMP:10136"/>
        <dbReference type="Rhea" id="RHEA-COMP:13846"/>
        <dbReference type="ChEBI" id="CHEBI:30616"/>
        <dbReference type="ChEBI" id="CHEBI:33019"/>
        <dbReference type="ChEBI" id="CHEBI:46858"/>
        <dbReference type="ChEBI" id="CHEBI:83624"/>
        <dbReference type="EC" id="2.7.7.108"/>
    </reaction>
</comment>
<dbReference type="EC" id="2.7.7.108" evidence="5"/>
<protein>
    <recommendedName>
        <fullName evidence="5">protein adenylyltransferase</fullName>
        <ecNumber evidence="5">2.7.7.108</ecNumber>
    </recommendedName>
</protein>
<evidence type="ECO:0000256" key="1">
    <source>
        <dbReference type="ARBA" id="ARBA00022679"/>
    </source>
</evidence>
<keyword evidence="2 9" id="KW-0548">Nucleotidyltransferase</keyword>
<keyword evidence="3" id="KW-0547">Nucleotide-binding</keyword>
<proteinExistence type="predicted"/>
<evidence type="ECO:0000256" key="6">
    <source>
        <dbReference type="ARBA" id="ARBA00047939"/>
    </source>
</evidence>
<dbReference type="AlphaFoldDB" id="A0A0H5LSU1"/>
<accession>A0A0H5LSU1</accession>
<evidence type="ECO:0000256" key="2">
    <source>
        <dbReference type="ARBA" id="ARBA00022695"/>
    </source>
</evidence>
<keyword evidence="4" id="KW-0067">ATP-binding</keyword>
<dbReference type="SUPFAM" id="SSF140931">
    <property type="entry name" value="Fic-like"/>
    <property type="match status" value="1"/>
</dbReference>
<organism evidence="9 10">
    <name type="scientific">Yersinia intermedia</name>
    <dbReference type="NCBI Taxonomy" id="631"/>
    <lineage>
        <taxon>Bacteria</taxon>
        <taxon>Pseudomonadati</taxon>
        <taxon>Pseudomonadota</taxon>
        <taxon>Gammaproteobacteria</taxon>
        <taxon>Enterobacterales</taxon>
        <taxon>Yersiniaceae</taxon>
        <taxon>Yersinia</taxon>
    </lineage>
</organism>
<dbReference type="Gene3D" id="1.10.3290.10">
    <property type="entry name" value="Fido-like domain"/>
    <property type="match status" value="1"/>
</dbReference>
<evidence type="ECO:0000256" key="3">
    <source>
        <dbReference type="ARBA" id="ARBA00022741"/>
    </source>
</evidence>
<name>A0A0H5LSU1_YERIN</name>
<dbReference type="Proteomes" id="UP000043316">
    <property type="component" value="Unassembled WGS sequence"/>
</dbReference>
<dbReference type="EMBL" id="CWJI01000001">
    <property type="protein sequence ID" value="CRY54199.1"/>
    <property type="molecule type" value="Genomic_DNA"/>
</dbReference>